<dbReference type="SUPFAM" id="SSF54768">
    <property type="entry name" value="dsRNA-binding domain-like"/>
    <property type="match status" value="1"/>
</dbReference>
<dbReference type="InterPro" id="IPR014720">
    <property type="entry name" value="dsRBD_dom"/>
</dbReference>
<organism evidence="4 5">
    <name type="scientific">Tanacetum coccineum</name>
    <dbReference type="NCBI Taxonomy" id="301880"/>
    <lineage>
        <taxon>Eukaryota</taxon>
        <taxon>Viridiplantae</taxon>
        <taxon>Streptophyta</taxon>
        <taxon>Embryophyta</taxon>
        <taxon>Tracheophyta</taxon>
        <taxon>Spermatophyta</taxon>
        <taxon>Magnoliopsida</taxon>
        <taxon>eudicotyledons</taxon>
        <taxon>Gunneridae</taxon>
        <taxon>Pentapetalae</taxon>
        <taxon>asterids</taxon>
        <taxon>campanulids</taxon>
        <taxon>Asterales</taxon>
        <taxon>Asteraceae</taxon>
        <taxon>Asteroideae</taxon>
        <taxon>Anthemideae</taxon>
        <taxon>Anthemidinae</taxon>
        <taxon>Tanacetum</taxon>
    </lineage>
</organism>
<dbReference type="Pfam" id="PF00035">
    <property type="entry name" value="dsrm"/>
    <property type="match status" value="1"/>
</dbReference>
<feature type="domain" description="DRBM" evidence="3">
    <location>
        <begin position="40"/>
        <end position="102"/>
    </location>
</feature>
<dbReference type="Gene3D" id="3.30.160.20">
    <property type="match status" value="1"/>
</dbReference>
<comment type="caution">
    <text evidence="4">The sequence shown here is derived from an EMBL/GenBank/DDBJ whole genome shotgun (WGS) entry which is preliminary data.</text>
</comment>
<evidence type="ECO:0000259" key="3">
    <source>
        <dbReference type="Pfam" id="PF00035"/>
    </source>
</evidence>
<keyword evidence="2" id="KW-0694">RNA-binding</keyword>
<dbReference type="PANTHER" id="PTHR46031">
    <property type="match status" value="1"/>
</dbReference>
<keyword evidence="1" id="KW-0677">Repeat</keyword>
<dbReference type="PANTHER" id="PTHR46031:SF37">
    <property type="entry name" value="DRBM DOMAIN-CONTAINING PROTEIN"/>
    <property type="match status" value="1"/>
</dbReference>
<gene>
    <name evidence="4" type="ORF">Tco_1031969</name>
</gene>
<accession>A0ABQ5GC60</accession>
<reference evidence="4" key="2">
    <citation type="submission" date="2022-01" db="EMBL/GenBank/DDBJ databases">
        <authorList>
            <person name="Yamashiro T."/>
            <person name="Shiraishi A."/>
            <person name="Satake H."/>
            <person name="Nakayama K."/>
        </authorList>
    </citation>
    <scope>NUCLEOTIDE SEQUENCE</scope>
</reference>
<evidence type="ECO:0000256" key="2">
    <source>
        <dbReference type="ARBA" id="ARBA00022884"/>
    </source>
</evidence>
<evidence type="ECO:0000313" key="5">
    <source>
        <dbReference type="Proteomes" id="UP001151760"/>
    </source>
</evidence>
<proteinExistence type="predicted"/>
<feature type="non-terminal residue" evidence="4">
    <location>
        <position position="500"/>
    </location>
</feature>
<name>A0ABQ5GC60_9ASTR</name>
<evidence type="ECO:0000256" key="1">
    <source>
        <dbReference type="ARBA" id="ARBA00022737"/>
    </source>
</evidence>
<dbReference type="EMBL" id="BQNB010018282">
    <property type="protein sequence ID" value="GJT72683.1"/>
    <property type="molecule type" value="Genomic_DNA"/>
</dbReference>
<evidence type="ECO:0000313" key="4">
    <source>
        <dbReference type="EMBL" id="GJT72683.1"/>
    </source>
</evidence>
<reference evidence="4" key="1">
    <citation type="journal article" date="2022" name="Int. J. Mol. Sci.">
        <title>Draft Genome of Tanacetum Coccineum: Genomic Comparison of Closely Related Tanacetum-Family Plants.</title>
        <authorList>
            <person name="Yamashiro T."/>
            <person name="Shiraishi A."/>
            <person name="Nakayama K."/>
            <person name="Satake H."/>
        </authorList>
    </citation>
    <scope>NUCLEOTIDE SEQUENCE</scope>
</reference>
<sequence length="500" mass="52871">MEAADQCIKKKTPTLNEGFWTFATEFRMYCYGWMEDKSLYKSILADFAAKMYMQKPAYQTAHVNTLPVFNSSLVFGDVSCTGDICRRKKEAEQSVARAVILKYIDSESGIKLSEIIKSKYKNYTKAIDNANAVVQHGTLNGHSNSLETGRTHEVSTPALTLATPVPAVLAQAPLAGTLNGTNELVQTGTVNGHINSLETGRTHEVSTPLLTSATPVPTVLAQSPLARTLNGINKVVQTGTVFGRINSLETVNIQEVSTPALTPAITTPTVSAESPLAGTVNGTSDVLLPETVNGHRNSLKTELNQEISIPALAPAIRAPTVLTQTPFAGTHSIPTSSIISAPSLGQVAIVPASHTSNLENSDTSPVIVNPFSMSSPAVAQTNHVGSTSGKKPNCKTNVPTYTVIPAPSLGQVAIPVTNSSNVVQLENSEASLMTIYPLPASSPAVAQTNAVGTTSSKKRSCKIKRNSRKKTRADIESPIVAIPLNQIPPFSAPIKGLISG</sequence>
<keyword evidence="5" id="KW-1185">Reference proteome</keyword>
<dbReference type="Proteomes" id="UP001151760">
    <property type="component" value="Unassembled WGS sequence"/>
</dbReference>
<protein>
    <recommendedName>
        <fullName evidence="3">DRBM domain-containing protein</fullName>
    </recommendedName>
</protein>